<dbReference type="InterPro" id="IPR037143">
    <property type="entry name" value="4-PPantetheinyl_Trfase_dom_sf"/>
</dbReference>
<dbReference type="RefSeq" id="WP_129443526.1">
    <property type="nucleotide sequence ID" value="NZ_CP035492.1"/>
</dbReference>
<comment type="function">
    <text evidence="8">Transfers the 4'-phosphopantetheine moiety from coenzyme A to a Ser of acyl-carrier-protein.</text>
</comment>
<keyword evidence="1 8" id="KW-0444">Lipid biosynthesis</keyword>
<dbReference type="KEGG" id="pprt:ET464_18675"/>
<keyword evidence="11" id="KW-1185">Reference proteome</keyword>
<proteinExistence type="inferred from homology"/>
<evidence type="ECO:0000256" key="6">
    <source>
        <dbReference type="ARBA" id="ARBA00023098"/>
    </source>
</evidence>
<dbReference type="SUPFAM" id="SSF56214">
    <property type="entry name" value="4'-phosphopantetheinyl transferase"/>
    <property type="match status" value="1"/>
</dbReference>
<comment type="catalytic activity">
    <reaction evidence="8">
        <text>apo-[ACP] + CoA = holo-[ACP] + adenosine 3',5'-bisphosphate + H(+)</text>
        <dbReference type="Rhea" id="RHEA:12068"/>
        <dbReference type="Rhea" id="RHEA-COMP:9685"/>
        <dbReference type="Rhea" id="RHEA-COMP:9690"/>
        <dbReference type="ChEBI" id="CHEBI:15378"/>
        <dbReference type="ChEBI" id="CHEBI:29999"/>
        <dbReference type="ChEBI" id="CHEBI:57287"/>
        <dbReference type="ChEBI" id="CHEBI:58343"/>
        <dbReference type="ChEBI" id="CHEBI:64479"/>
        <dbReference type="EC" id="2.7.8.7"/>
    </reaction>
</comment>
<dbReference type="OrthoDB" id="517356at2"/>
<evidence type="ECO:0000256" key="7">
    <source>
        <dbReference type="ARBA" id="ARBA00023160"/>
    </source>
</evidence>
<feature type="binding site" evidence="8">
    <location>
        <position position="60"/>
    </location>
    <ligand>
        <name>Mg(2+)</name>
        <dbReference type="ChEBI" id="CHEBI:18420"/>
    </ligand>
</feature>
<keyword evidence="3 8" id="KW-0479">Metal-binding</keyword>
<evidence type="ECO:0000259" key="9">
    <source>
        <dbReference type="Pfam" id="PF01648"/>
    </source>
</evidence>
<dbReference type="Pfam" id="PF01648">
    <property type="entry name" value="ACPS"/>
    <property type="match status" value="1"/>
</dbReference>
<dbReference type="HAMAP" id="MF_00101">
    <property type="entry name" value="AcpS"/>
    <property type="match status" value="1"/>
</dbReference>
<dbReference type="Gene3D" id="3.90.470.20">
    <property type="entry name" value="4'-phosphopantetheinyl transferase domain"/>
    <property type="match status" value="1"/>
</dbReference>
<organism evidence="10 11">
    <name type="scientific">Paenibacillus protaetiae</name>
    <dbReference type="NCBI Taxonomy" id="2509456"/>
    <lineage>
        <taxon>Bacteria</taxon>
        <taxon>Bacillati</taxon>
        <taxon>Bacillota</taxon>
        <taxon>Bacilli</taxon>
        <taxon>Bacillales</taxon>
        <taxon>Paenibacillaceae</taxon>
        <taxon>Paenibacillus</taxon>
    </lineage>
</organism>
<keyword evidence="6 8" id="KW-0443">Lipid metabolism</keyword>
<comment type="subcellular location">
    <subcellularLocation>
        <location evidence="8">Cytoplasm</location>
    </subcellularLocation>
</comment>
<feature type="binding site" evidence="8">
    <location>
        <position position="8"/>
    </location>
    <ligand>
        <name>Mg(2+)</name>
        <dbReference type="ChEBI" id="CHEBI:18420"/>
    </ligand>
</feature>
<keyword evidence="2 8" id="KW-0808">Transferase</keyword>
<evidence type="ECO:0000313" key="11">
    <source>
        <dbReference type="Proteomes" id="UP000293568"/>
    </source>
</evidence>
<accession>A0A4P6EXF3</accession>
<gene>
    <name evidence="8 10" type="primary">acpS</name>
    <name evidence="10" type="ORF">ET464_18675</name>
</gene>
<dbReference type="InterPro" id="IPR008278">
    <property type="entry name" value="4-PPantetheinyl_Trfase_dom"/>
</dbReference>
<dbReference type="GO" id="GO:0005737">
    <property type="term" value="C:cytoplasm"/>
    <property type="evidence" value="ECO:0007669"/>
    <property type="project" value="UniProtKB-SubCell"/>
</dbReference>
<evidence type="ECO:0000256" key="1">
    <source>
        <dbReference type="ARBA" id="ARBA00022516"/>
    </source>
</evidence>
<evidence type="ECO:0000256" key="5">
    <source>
        <dbReference type="ARBA" id="ARBA00022842"/>
    </source>
</evidence>
<dbReference type="InterPro" id="IPR004568">
    <property type="entry name" value="Ppantetheine-prot_Trfase_dom"/>
</dbReference>
<name>A0A4P6EXF3_9BACL</name>
<dbReference type="GO" id="GO:0000287">
    <property type="term" value="F:magnesium ion binding"/>
    <property type="evidence" value="ECO:0007669"/>
    <property type="project" value="UniProtKB-UniRule"/>
</dbReference>
<comment type="cofactor">
    <cofactor evidence="8">
        <name>Mg(2+)</name>
        <dbReference type="ChEBI" id="CHEBI:18420"/>
    </cofactor>
</comment>
<dbReference type="GO" id="GO:0006633">
    <property type="term" value="P:fatty acid biosynthetic process"/>
    <property type="evidence" value="ECO:0007669"/>
    <property type="project" value="UniProtKB-UniRule"/>
</dbReference>
<evidence type="ECO:0000256" key="3">
    <source>
        <dbReference type="ARBA" id="ARBA00022723"/>
    </source>
</evidence>
<comment type="similarity">
    <text evidence="8">Belongs to the P-Pant transferase superfamily. AcpS family.</text>
</comment>
<keyword evidence="5 8" id="KW-0460">Magnesium</keyword>
<dbReference type="InterPro" id="IPR002582">
    <property type="entry name" value="ACPS"/>
</dbReference>
<keyword evidence="4 8" id="KW-0276">Fatty acid metabolism</keyword>
<dbReference type="NCBIfam" id="TIGR00556">
    <property type="entry name" value="pantethn_trn"/>
    <property type="match status" value="1"/>
</dbReference>
<dbReference type="AlphaFoldDB" id="A0A4P6EXF3"/>
<dbReference type="Proteomes" id="UP000293568">
    <property type="component" value="Chromosome"/>
</dbReference>
<dbReference type="NCBIfam" id="TIGR00516">
    <property type="entry name" value="acpS"/>
    <property type="match status" value="1"/>
</dbReference>
<dbReference type="GO" id="GO:0008897">
    <property type="term" value="F:holo-[acyl-carrier-protein] synthase activity"/>
    <property type="evidence" value="ECO:0007669"/>
    <property type="project" value="UniProtKB-UniRule"/>
</dbReference>
<evidence type="ECO:0000256" key="2">
    <source>
        <dbReference type="ARBA" id="ARBA00022679"/>
    </source>
</evidence>
<dbReference type="EMBL" id="CP035492">
    <property type="protein sequence ID" value="QAY68090.1"/>
    <property type="molecule type" value="Genomic_DNA"/>
</dbReference>
<protein>
    <recommendedName>
        <fullName evidence="8">Holo-[acyl-carrier-protein] synthase</fullName>
        <shortName evidence="8">Holo-ACP synthase</shortName>
        <ecNumber evidence="8">2.7.8.7</ecNumber>
    </recommendedName>
    <alternativeName>
        <fullName evidence="8">4'-phosphopantetheinyl transferase AcpS</fullName>
    </alternativeName>
</protein>
<sequence length="132" mass="14284">MIVGVGHDVADMERFESILGGKTAERFMMRILTEQEREVASRYEGKRLVQYVSGRFAAKEAVVKALGCGIGGTVGFEDIAIVPDANGKPLCALKPEAWERLGLNMESHKLHVTITHDKAIASAVAIAECLSV</sequence>
<evidence type="ECO:0000256" key="4">
    <source>
        <dbReference type="ARBA" id="ARBA00022832"/>
    </source>
</evidence>
<evidence type="ECO:0000313" key="10">
    <source>
        <dbReference type="EMBL" id="QAY68090.1"/>
    </source>
</evidence>
<keyword evidence="8" id="KW-0963">Cytoplasm</keyword>
<reference evidence="10 11" key="1">
    <citation type="submission" date="2019-01" db="EMBL/GenBank/DDBJ databases">
        <title>Genome sequencing of strain FW100M-2.</title>
        <authorList>
            <person name="Heo J."/>
            <person name="Kim S.-J."/>
            <person name="Kim J.-S."/>
            <person name="Hong S.-B."/>
            <person name="Kwon S.-W."/>
        </authorList>
    </citation>
    <scope>NUCLEOTIDE SEQUENCE [LARGE SCALE GENOMIC DNA]</scope>
    <source>
        <strain evidence="10 11">FW100M-2</strain>
    </source>
</reference>
<keyword evidence="7 8" id="KW-0275">Fatty acid biosynthesis</keyword>
<dbReference type="EC" id="2.7.8.7" evidence="8"/>
<feature type="domain" description="4'-phosphopantetheinyl transferase" evidence="9">
    <location>
        <begin position="4"/>
        <end position="96"/>
    </location>
</feature>
<evidence type="ECO:0000256" key="8">
    <source>
        <dbReference type="HAMAP-Rule" id="MF_00101"/>
    </source>
</evidence>